<evidence type="ECO:0000313" key="2">
    <source>
        <dbReference type="Proteomes" id="UP000696573"/>
    </source>
</evidence>
<dbReference type="OrthoDB" id="5128331at2759"/>
<gene>
    <name evidence="1" type="ORF">CRHIZ90672A_00005352</name>
</gene>
<keyword evidence="2" id="KW-1185">Reference proteome</keyword>
<sequence length="145" mass="17502">MAFNRNQTYFDFTPPPQRRFSRRPTKMSAMLAESDLSERCPCGHCDDDAGKTEPERRPNRRGFRALVRRVKEKIKTWWLRDEDAEEWNKFVDEVISTRKQTERPIRTSPMTIRFERHTRFDRRPTDRYVNDVAKGIDRKKRRGVL</sequence>
<organism evidence="1 2">
    <name type="scientific">Clonostachys rhizophaga</name>
    <dbReference type="NCBI Taxonomy" id="160324"/>
    <lineage>
        <taxon>Eukaryota</taxon>
        <taxon>Fungi</taxon>
        <taxon>Dikarya</taxon>
        <taxon>Ascomycota</taxon>
        <taxon>Pezizomycotina</taxon>
        <taxon>Sordariomycetes</taxon>
        <taxon>Hypocreomycetidae</taxon>
        <taxon>Hypocreales</taxon>
        <taxon>Bionectriaceae</taxon>
        <taxon>Clonostachys</taxon>
    </lineage>
</organism>
<evidence type="ECO:0000313" key="1">
    <source>
        <dbReference type="EMBL" id="CAH0018729.1"/>
    </source>
</evidence>
<dbReference type="Proteomes" id="UP000696573">
    <property type="component" value="Unassembled WGS sequence"/>
</dbReference>
<name>A0A9N9YI38_9HYPO</name>
<protein>
    <submittedName>
        <fullName evidence="1">Uncharacterized protein</fullName>
    </submittedName>
</protein>
<comment type="caution">
    <text evidence="1">The sequence shown here is derived from an EMBL/GenBank/DDBJ whole genome shotgun (WGS) entry which is preliminary data.</text>
</comment>
<accession>A0A9N9YI38</accession>
<dbReference type="EMBL" id="CABFNQ020000544">
    <property type="protein sequence ID" value="CAH0018729.1"/>
    <property type="molecule type" value="Genomic_DNA"/>
</dbReference>
<proteinExistence type="predicted"/>
<reference evidence="1" key="1">
    <citation type="submission" date="2021-10" db="EMBL/GenBank/DDBJ databases">
        <authorList>
            <person name="Piombo E."/>
        </authorList>
    </citation>
    <scope>NUCLEOTIDE SEQUENCE</scope>
</reference>
<dbReference type="AlphaFoldDB" id="A0A9N9YI38"/>